<keyword evidence="3 9" id="KW-0732">Signal</keyword>
<dbReference type="GO" id="GO:0000139">
    <property type="term" value="C:Golgi membrane"/>
    <property type="evidence" value="ECO:0007669"/>
    <property type="project" value="TreeGrafter"/>
</dbReference>
<keyword evidence="8" id="KW-0812">Transmembrane</keyword>
<evidence type="ECO:0000256" key="9">
    <source>
        <dbReference type="SAM" id="SignalP"/>
    </source>
</evidence>
<evidence type="ECO:0000313" key="12">
    <source>
        <dbReference type="EMBL" id="GMF12819.1"/>
    </source>
</evidence>
<sequence>MRPKSLLLCAYAALTAPATAIGPARRDRGPLFTTSKVVRTLDADNFDAMLNDTRTVWLVDFYSPWCPHCRQFGPQWEEVANVYADVDSVQLGAVDCTRQNEICDREDVHSYPGVKMYHVPPEAEEAIKMPHAGHVYARHVAKWIEEALHEHGMRSGIDIDKVYPKNPLRSDLKKKEFKFGNPVEPIHDDRSVDIQLKRLKDAGMTALFTFEDGFFMGTTVLQGERYEAAVTWVRALAASFPMKENRAAFAVLVDAMKQQEKWKQADWNELLTEWKATANAMSYPPNLFASKDGLALCTTFTCGLWTLFHSLTVSEVSTGSAVEQWRPSEIMSAIRLVVKHFFGCEECKRHFLKANPESLIKKLALRDEDGPHAVAFWVWTMHNTVNKVLNKAMWPTKLSCPNCYAANNKPASLDPEQLNEEDIVAYVRSVYKVGNKLSLKQNIRAAASWLSVGGFTSMAVVAVLLAVFASLVQQQKHRLLSVKALRTRDHIA</sequence>
<evidence type="ECO:0000256" key="6">
    <source>
        <dbReference type="ARBA" id="ARBA00023157"/>
    </source>
</evidence>
<dbReference type="SUPFAM" id="SSF52833">
    <property type="entry name" value="Thioredoxin-like"/>
    <property type="match status" value="1"/>
</dbReference>
<dbReference type="PANTHER" id="PTHR22897:SF8">
    <property type="entry name" value="SULFHYDRYL OXIDASE"/>
    <property type="match status" value="1"/>
</dbReference>
<keyword evidence="7" id="KW-0325">Glycoprotein</keyword>
<dbReference type="Pfam" id="PF00085">
    <property type="entry name" value="Thioredoxin"/>
    <property type="match status" value="1"/>
</dbReference>
<keyword evidence="13" id="KW-1185">Reference proteome</keyword>
<dbReference type="InterPro" id="IPR013766">
    <property type="entry name" value="Thioredoxin_domain"/>
</dbReference>
<dbReference type="PROSITE" id="PS00194">
    <property type="entry name" value="THIOREDOXIN_1"/>
    <property type="match status" value="1"/>
</dbReference>
<dbReference type="EC" id="1.8.3.2" evidence="8"/>
<keyword evidence="8" id="KW-0472">Membrane</keyword>
<protein>
    <recommendedName>
        <fullName evidence="8">Sulfhydryl oxidase</fullName>
        <ecNumber evidence="8">1.8.3.2</ecNumber>
    </recommendedName>
</protein>
<dbReference type="EMBL" id="BSXW01000132">
    <property type="protein sequence ID" value="GMF12819.1"/>
    <property type="molecule type" value="Genomic_DNA"/>
</dbReference>
<name>A0A9W6WPR5_9STRA</name>
<dbReference type="OrthoDB" id="59470at2759"/>
<dbReference type="Proteomes" id="UP001165083">
    <property type="component" value="Unassembled WGS sequence"/>
</dbReference>
<feature type="domain" description="Thioredoxin" evidence="11">
    <location>
        <begin position="10"/>
        <end position="149"/>
    </location>
</feature>
<keyword evidence="5 8" id="KW-0560">Oxidoreductase</keyword>
<evidence type="ECO:0000256" key="7">
    <source>
        <dbReference type="ARBA" id="ARBA00023180"/>
    </source>
</evidence>
<comment type="cofactor">
    <cofactor evidence="1 8">
        <name>FAD</name>
        <dbReference type="ChEBI" id="CHEBI:57692"/>
    </cofactor>
</comment>
<comment type="caution">
    <text evidence="12">The sequence shown here is derived from an EMBL/GenBank/DDBJ whole genome shotgun (WGS) entry which is preliminary data.</text>
</comment>
<evidence type="ECO:0000256" key="3">
    <source>
        <dbReference type="ARBA" id="ARBA00022729"/>
    </source>
</evidence>
<dbReference type="CDD" id="cd02961">
    <property type="entry name" value="PDI_a_family"/>
    <property type="match status" value="1"/>
</dbReference>
<dbReference type="PROSITE" id="PS51352">
    <property type="entry name" value="THIOREDOXIN_2"/>
    <property type="match status" value="1"/>
</dbReference>
<feature type="domain" description="ERV/ALR sulfhydryl oxidase" evidence="10">
    <location>
        <begin position="292"/>
        <end position="409"/>
    </location>
</feature>
<feature type="signal peptide" evidence="9">
    <location>
        <begin position="1"/>
        <end position="20"/>
    </location>
</feature>
<proteinExistence type="predicted"/>
<dbReference type="InterPro" id="IPR036774">
    <property type="entry name" value="ERV/ALR_sulphydryl_oxid_sf"/>
</dbReference>
<dbReference type="InterPro" id="IPR017905">
    <property type="entry name" value="ERV/ALR_sulphydryl_oxidase"/>
</dbReference>
<dbReference type="GO" id="GO:0006457">
    <property type="term" value="P:protein folding"/>
    <property type="evidence" value="ECO:0007669"/>
    <property type="project" value="TreeGrafter"/>
</dbReference>
<dbReference type="Gene3D" id="3.40.30.10">
    <property type="entry name" value="Glutaredoxin"/>
    <property type="match status" value="1"/>
</dbReference>
<dbReference type="AlphaFoldDB" id="A0A9W6WPR5"/>
<comment type="catalytic activity">
    <reaction evidence="8">
        <text>2 R'C(R)SH + O2 = R'C(R)S-S(R)CR' + H2O2</text>
        <dbReference type="Rhea" id="RHEA:17357"/>
        <dbReference type="ChEBI" id="CHEBI:15379"/>
        <dbReference type="ChEBI" id="CHEBI:16240"/>
        <dbReference type="ChEBI" id="CHEBI:16520"/>
        <dbReference type="ChEBI" id="CHEBI:17412"/>
        <dbReference type="EC" id="1.8.3.2"/>
    </reaction>
</comment>
<dbReference type="Pfam" id="PF04777">
    <property type="entry name" value="Evr1_Alr"/>
    <property type="match status" value="1"/>
</dbReference>
<keyword evidence="4 8" id="KW-0274">FAD</keyword>
<keyword evidence="2 8" id="KW-0285">Flavoprotein</keyword>
<dbReference type="GO" id="GO:0016971">
    <property type="term" value="F:flavin-dependent sulfhydryl oxidase activity"/>
    <property type="evidence" value="ECO:0007669"/>
    <property type="project" value="InterPro"/>
</dbReference>
<keyword evidence="6" id="KW-1015">Disulfide bond</keyword>
<accession>A0A9W6WPR5</accession>
<feature type="chain" id="PRO_5040857661" description="Sulfhydryl oxidase" evidence="9">
    <location>
        <begin position="21"/>
        <end position="492"/>
    </location>
</feature>
<dbReference type="GO" id="GO:0003756">
    <property type="term" value="F:protein disulfide isomerase activity"/>
    <property type="evidence" value="ECO:0007669"/>
    <property type="project" value="TreeGrafter"/>
</dbReference>
<evidence type="ECO:0000256" key="5">
    <source>
        <dbReference type="ARBA" id="ARBA00023002"/>
    </source>
</evidence>
<keyword evidence="8" id="KW-1133">Transmembrane helix</keyword>
<feature type="transmembrane region" description="Helical" evidence="8">
    <location>
        <begin position="449"/>
        <end position="472"/>
    </location>
</feature>
<dbReference type="GO" id="GO:0005615">
    <property type="term" value="C:extracellular space"/>
    <property type="evidence" value="ECO:0007669"/>
    <property type="project" value="TreeGrafter"/>
</dbReference>
<gene>
    <name evidence="12" type="ORF">Plil01_000337500</name>
</gene>
<dbReference type="Gene3D" id="1.20.120.310">
    <property type="entry name" value="ERV/ALR sulfhydryl oxidase domain"/>
    <property type="match status" value="1"/>
</dbReference>
<dbReference type="InterPro" id="IPR039798">
    <property type="entry name" value="Sulfhydryl_oxidase"/>
</dbReference>
<evidence type="ECO:0000256" key="2">
    <source>
        <dbReference type="ARBA" id="ARBA00022630"/>
    </source>
</evidence>
<evidence type="ECO:0000256" key="4">
    <source>
        <dbReference type="ARBA" id="ARBA00022827"/>
    </source>
</evidence>
<dbReference type="PANTHER" id="PTHR22897">
    <property type="entry name" value="QUIESCIN Q6-RELATED SULFHYDRYL OXIDASE"/>
    <property type="match status" value="1"/>
</dbReference>
<evidence type="ECO:0000259" key="10">
    <source>
        <dbReference type="PROSITE" id="PS51324"/>
    </source>
</evidence>
<dbReference type="InterPro" id="IPR017937">
    <property type="entry name" value="Thioredoxin_CS"/>
</dbReference>
<evidence type="ECO:0000256" key="8">
    <source>
        <dbReference type="RuleBase" id="RU371123"/>
    </source>
</evidence>
<evidence type="ECO:0000256" key="1">
    <source>
        <dbReference type="ARBA" id="ARBA00001974"/>
    </source>
</evidence>
<dbReference type="SUPFAM" id="SSF69000">
    <property type="entry name" value="FAD-dependent thiol oxidase"/>
    <property type="match status" value="1"/>
</dbReference>
<dbReference type="InterPro" id="IPR036249">
    <property type="entry name" value="Thioredoxin-like_sf"/>
</dbReference>
<evidence type="ECO:0000313" key="13">
    <source>
        <dbReference type="Proteomes" id="UP001165083"/>
    </source>
</evidence>
<organism evidence="12 13">
    <name type="scientific">Phytophthora lilii</name>
    <dbReference type="NCBI Taxonomy" id="2077276"/>
    <lineage>
        <taxon>Eukaryota</taxon>
        <taxon>Sar</taxon>
        <taxon>Stramenopiles</taxon>
        <taxon>Oomycota</taxon>
        <taxon>Peronosporomycetes</taxon>
        <taxon>Peronosporales</taxon>
        <taxon>Peronosporaceae</taxon>
        <taxon>Phytophthora</taxon>
    </lineage>
</organism>
<dbReference type="PROSITE" id="PS51324">
    <property type="entry name" value="ERV_ALR"/>
    <property type="match status" value="1"/>
</dbReference>
<evidence type="ECO:0000259" key="11">
    <source>
        <dbReference type="PROSITE" id="PS51352"/>
    </source>
</evidence>
<reference evidence="12" key="1">
    <citation type="submission" date="2023-04" db="EMBL/GenBank/DDBJ databases">
        <title>Phytophthora lilii NBRC 32176.</title>
        <authorList>
            <person name="Ichikawa N."/>
            <person name="Sato H."/>
            <person name="Tonouchi N."/>
        </authorList>
    </citation>
    <scope>NUCLEOTIDE SEQUENCE</scope>
    <source>
        <strain evidence="12">NBRC 32176</strain>
    </source>
</reference>